<dbReference type="EMBL" id="JAUSXB010000001">
    <property type="protein sequence ID" value="MDQ0674062.1"/>
    <property type="molecule type" value="Genomic_DNA"/>
</dbReference>
<dbReference type="SUPFAM" id="SSF53448">
    <property type="entry name" value="Nucleotide-diphospho-sugar transferases"/>
    <property type="match status" value="1"/>
</dbReference>
<comment type="similarity">
    <text evidence="1">Belongs to the short-chain dehydrogenases/reductases (SDR) family.</text>
</comment>
<keyword evidence="6" id="KW-1185">Reference proteome</keyword>
<dbReference type="PRINTS" id="PR00081">
    <property type="entry name" value="GDHRDH"/>
</dbReference>
<keyword evidence="3 4" id="KW-0548">Nucleotidyltransferase</keyword>
<comment type="catalytic activity">
    <reaction evidence="4">
        <text>2-C-methyl-D-erythritol 4-phosphate + CTP + H(+) = 4-CDP-2-C-methyl-D-erythritol + diphosphate</text>
        <dbReference type="Rhea" id="RHEA:13429"/>
        <dbReference type="ChEBI" id="CHEBI:15378"/>
        <dbReference type="ChEBI" id="CHEBI:33019"/>
        <dbReference type="ChEBI" id="CHEBI:37563"/>
        <dbReference type="ChEBI" id="CHEBI:57823"/>
        <dbReference type="ChEBI" id="CHEBI:58262"/>
        <dbReference type="EC" id="2.7.7.60"/>
    </reaction>
</comment>
<dbReference type="Gene3D" id="3.40.50.720">
    <property type="entry name" value="NAD(P)-binding Rossmann-like Domain"/>
    <property type="match status" value="1"/>
</dbReference>
<dbReference type="GO" id="GO:0016491">
    <property type="term" value="F:oxidoreductase activity"/>
    <property type="evidence" value="ECO:0007669"/>
    <property type="project" value="UniProtKB-KW"/>
</dbReference>
<dbReference type="PANTHER" id="PTHR32125">
    <property type="entry name" value="2-C-METHYL-D-ERYTHRITOL 4-PHOSPHATE CYTIDYLYLTRANSFERASE, CHLOROPLASTIC"/>
    <property type="match status" value="1"/>
</dbReference>
<dbReference type="PANTHER" id="PTHR32125:SF4">
    <property type="entry name" value="2-C-METHYL-D-ERYTHRITOL 4-PHOSPHATE CYTIDYLYLTRANSFERASE, CHLOROPLASTIC"/>
    <property type="match status" value="1"/>
</dbReference>
<dbReference type="PROSITE" id="PS00061">
    <property type="entry name" value="ADH_SHORT"/>
    <property type="match status" value="1"/>
</dbReference>
<dbReference type="PIRSF" id="PIRSF036586">
    <property type="entry name" value="CDP-ribitol_syn"/>
    <property type="match status" value="1"/>
</dbReference>
<dbReference type="InterPro" id="IPR012115">
    <property type="entry name" value="CDP-ribitol_syn"/>
</dbReference>
<dbReference type="InterPro" id="IPR020904">
    <property type="entry name" value="Sc_DH/Rdtase_CS"/>
</dbReference>
<accession>A0ABU0PK38</accession>
<feature type="site" description="Transition state stabilizer" evidence="4">
    <location>
        <position position="28"/>
    </location>
</feature>
<keyword evidence="5" id="KW-0560">Oxidoreductase</keyword>
<feature type="site" description="Positions MEP for the nucleophilic attack" evidence="4">
    <location>
        <position position="177"/>
    </location>
</feature>
<evidence type="ECO:0000256" key="3">
    <source>
        <dbReference type="ARBA" id="ARBA00022695"/>
    </source>
</evidence>
<dbReference type="InterPro" id="IPR029044">
    <property type="entry name" value="Nucleotide-diphossugar_trans"/>
</dbReference>
<dbReference type="InterPro" id="IPR036291">
    <property type="entry name" value="NAD(P)-bd_dom_sf"/>
</dbReference>
<evidence type="ECO:0000313" key="6">
    <source>
        <dbReference type="Proteomes" id="UP001236806"/>
    </source>
</evidence>
<dbReference type="InterPro" id="IPR002347">
    <property type="entry name" value="SDR_fam"/>
</dbReference>
<comment type="caution">
    <text evidence="5">The sequence shown here is derived from an EMBL/GenBank/DDBJ whole genome shotgun (WGS) entry which is preliminary data.</text>
</comment>
<proteinExistence type="inferred from homology"/>
<dbReference type="InterPro" id="IPR001228">
    <property type="entry name" value="IspD"/>
</dbReference>
<reference evidence="5 6" key="1">
    <citation type="submission" date="2023-07" db="EMBL/GenBank/DDBJ databases">
        <title>Comparative genomics of wheat-associated soil bacteria to identify genetic determinants of phenazine resistance.</title>
        <authorList>
            <person name="Mouncey N."/>
        </authorList>
    </citation>
    <scope>NUCLEOTIDE SEQUENCE [LARGE SCALE GENOMIC DNA]</scope>
    <source>
        <strain evidence="5 6">W1I3</strain>
    </source>
</reference>
<feature type="site" description="Positions MEP for the nucleophilic attack" evidence="4">
    <location>
        <position position="236"/>
    </location>
</feature>
<feature type="site" description="Transition state stabilizer" evidence="4">
    <location>
        <position position="35"/>
    </location>
</feature>
<comment type="similarity">
    <text evidence="4">Belongs to the IspD/TarI cytidylyltransferase family. IspD subfamily.</text>
</comment>
<evidence type="ECO:0000313" key="5">
    <source>
        <dbReference type="EMBL" id="MDQ0674062.1"/>
    </source>
</evidence>
<dbReference type="HAMAP" id="MF_00108">
    <property type="entry name" value="IspD"/>
    <property type="match status" value="1"/>
</dbReference>
<dbReference type="Pfam" id="PF00106">
    <property type="entry name" value="adh_short"/>
    <property type="match status" value="1"/>
</dbReference>
<comment type="pathway">
    <text evidence="4">Isoprenoid biosynthesis; isopentenyl diphosphate biosynthesis via DXP pathway; isopentenyl diphosphate from 1-deoxy-D-xylulose 5-phosphate: step 2/6.</text>
</comment>
<keyword evidence="2 4" id="KW-0808">Transferase</keyword>
<evidence type="ECO:0000256" key="1">
    <source>
        <dbReference type="ARBA" id="ARBA00006484"/>
    </source>
</evidence>
<dbReference type="RefSeq" id="WP_306635396.1">
    <property type="nucleotide sequence ID" value="NZ_JAUSXB010000001.1"/>
</dbReference>
<dbReference type="SUPFAM" id="SSF51735">
    <property type="entry name" value="NAD(P)-binding Rossmann-fold domains"/>
    <property type="match status" value="1"/>
</dbReference>
<protein>
    <recommendedName>
        <fullName evidence="4">2-C-methyl-D-erythritol 4-phosphate cytidylyltransferase</fullName>
        <ecNumber evidence="4">2.7.7.60</ecNumber>
    </recommendedName>
    <alternativeName>
        <fullName evidence="4">4-diphosphocytidyl-2C-methyl-D-erythritol synthase</fullName>
    </alternativeName>
    <alternativeName>
        <fullName evidence="4">MEP cytidylyltransferase</fullName>
        <shortName evidence="4">MCT</shortName>
    </alternativeName>
</protein>
<evidence type="ECO:0000256" key="2">
    <source>
        <dbReference type="ARBA" id="ARBA00022679"/>
    </source>
</evidence>
<dbReference type="Proteomes" id="UP001236806">
    <property type="component" value="Unassembled WGS sequence"/>
</dbReference>
<evidence type="ECO:0000256" key="4">
    <source>
        <dbReference type="HAMAP-Rule" id="MF_00108"/>
    </source>
</evidence>
<dbReference type="Gene3D" id="3.90.550.10">
    <property type="entry name" value="Spore Coat Polysaccharide Biosynthesis Protein SpsA, Chain A"/>
    <property type="match status" value="1"/>
</dbReference>
<dbReference type="InterPro" id="IPR034683">
    <property type="entry name" value="IspD/TarI"/>
</dbReference>
<gene>
    <name evidence="4" type="primary">ispD</name>
    <name evidence="5" type="ORF">QFZ36_001623</name>
</gene>
<dbReference type="EC" id="2.7.7.60" evidence="4"/>
<dbReference type="Pfam" id="PF01128">
    <property type="entry name" value="IspD"/>
    <property type="match status" value="1"/>
</dbReference>
<keyword evidence="4" id="KW-0414">Isoprene biosynthesis</keyword>
<organism evidence="5 6">
    <name type="scientific">Pseudarthrobacter siccitolerans</name>
    <dbReference type="NCBI Taxonomy" id="861266"/>
    <lineage>
        <taxon>Bacteria</taxon>
        <taxon>Bacillati</taxon>
        <taxon>Actinomycetota</taxon>
        <taxon>Actinomycetes</taxon>
        <taxon>Micrococcales</taxon>
        <taxon>Micrococcaceae</taxon>
        <taxon>Pseudarthrobacter</taxon>
    </lineage>
</organism>
<comment type="function">
    <text evidence="4">Catalyzes the formation of 4-diphosphocytidyl-2-C-methyl-D-erythritol from CTP and 2-C-methyl-D-erythritol 4-phosphate (MEP).</text>
</comment>
<sequence>MDQKPPSSTSGTRRRNVAVILAGGVGARMGLDIPKQFVPIAGRTSLEHTVELFEHSGLVDEIIVMMAPGYIPKARELLLHSGATPDGKAGARASKVTGIYPGGADRSETSCRALEAIADKDANVIFHDAVRPLLDEDIITACIRALDVYSAVDTAIPSADTIIEVDDHNFIRAVPPRAKLRRGQTPQAFRMSVIATAYERANQDPDFSATDDCSVVLKYCPDVPIFVVDGDEANIKITQPIDIHLADKLFQLKHKTVLPGGNTGGLRGAKVMVFGASSGIGLELVQQLEAEGASVIGQSRTGNGTYVEDRQCVARALAEAAAVHGRIDHVILTAGVLSVGPLAQLTDEQLHHDVDVNLTAAFIVAQESQKYLAASRGSLTLFASSSYTRGRANYTVYSATKAAIVNLTQALADEWSTDGIRVNCISPSRTATPMRTRAFGVEAEGSLLPAAAVAGASIQVLASAMTGQVVDVRLPYTDPSKDPELVAQP</sequence>
<dbReference type="CDD" id="cd05233">
    <property type="entry name" value="SDR_c"/>
    <property type="match status" value="1"/>
</dbReference>
<dbReference type="InterPro" id="IPR050088">
    <property type="entry name" value="IspD/TarI_cytidylyltransf_bact"/>
</dbReference>
<dbReference type="CDD" id="cd02516">
    <property type="entry name" value="CDP-ME_synthetase"/>
    <property type="match status" value="1"/>
</dbReference>
<dbReference type="GO" id="GO:0047349">
    <property type="term" value="F:D-ribitol-5-phosphate cytidylyltransferase activity"/>
    <property type="evidence" value="ECO:0007669"/>
    <property type="project" value="UniProtKB-EC"/>
</dbReference>
<name>A0ABU0PK38_9MICC</name>